<dbReference type="EMBL" id="CP028901">
    <property type="protein sequence ID" value="AWB35473.1"/>
    <property type="molecule type" value="Genomic_DNA"/>
</dbReference>
<proteinExistence type="predicted"/>
<gene>
    <name evidence="1" type="ORF">DBV39_18935</name>
</gene>
<name>A0A2R4XNU3_9BURK</name>
<accession>A0A2R4XNU3</accession>
<dbReference type="KEGG" id="boz:DBV39_18935"/>
<reference evidence="1 2" key="1">
    <citation type="submission" date="2018-04" db="EMBL/GenBank/DDBJ databases">
        <title>Bordetella sp. HZ20 isolated from seawater.</title>
        <authorList>
            <person name="Sun C."/>
        </authorList>
    </citation>
    <scope>NUCLEOTIDE SEQUENCE [LARGE SCALE GENOMIC DNA]</scope>
    <source>
        <strain evidence="1 2">HZ20</strain>
    </source>
</reference>
<keyword evidence="2" id="KW-1185">Reference proteome</keyword>
<protein>
    <submittedName>
        <fullName evidence="1">Uncharacterized protein</fullName>
    </submittedName>
</protein>
<dbReference type="AlphaFoldDB" id="A0A2R4XNU3"/>
<dbReference type="Proteomes" id="UP000244571">
    <property type="component" value="Chromosome"/>
</dbReference>
<evidence type="ECO:0000313" key="1">
    <source>
        <dbReference type="EMBL" id="AWB35473.1"/>
    </source>
</evidence>
<organism evidence="1 2">
    <name type="scientific">Orrella marina</name>
    <dbReference type="NCBI Taxonomy" id="2163011"/>
    <lineage>
        <taxon>Bacteria</taxon>
        <taxon>Pseudomonadati</taxon>
        <taxon>Pseudomonadota</taxon>
        <taxon>Betaproteobacteria</taxon>
        <taxon>Burkholderiales</taxon>
        <taxon>Alcaligenaceae</taxon>
        <taxon>Orrella</taxon>
    </lineage>
</organism>
<evidence type="ECO:0000313" key="2">
    <source>
        <dbReference type="Proteomes" id="UP000244571"/>
    </source>
</evidence>
<sequence length="419" mass="46063">MRDMVSALIWRQTSHQNPVQSGVQSTVCVLSNSSSAACKHPPRRQRWSGLRMFFPRFKSVVEHFPKRPGPVQRGAMANQSASARTRRNKGRGLWILVMTVFSGLTLPVNAASAESLLAVDVSNLSEPVLCAEKDNVALMLSDAGQEQSVRSFAIQAVHPAYIGMIAVDSDAPDFTSCDMSQDPVFASGGPAQHTIYESPDLWITGFTFESFWRPASVPVHVQSDDGSGKVNTFEGLHMLQVWVRDGVRPEEVLVLYPPDGYWRARPLSYAQMRWTAYGSSFLVGPVQDKGRPVAVLESVTFDPKTRTFAMAFAAGGAGSLSMAQLDRQHFRMDVELQGVDTSVPFAALRSMYVTRTNADVSEIAWRAPHSAGWQESPVMAFQGGRAVELWAGRSVPSRHNLSAPDMIFGPFHGDGRFTR</sequence>